<dbReference type="EMBL" id="LR214971">
    <property type="protein sequence ID" value="VEU61858.1"/>
    <property type="molecule type" value="Genomic_DNA"/>
</dbReference>
<name>A0AAJ5TCQ4_9BACT</name>
<dbReference type="Pfam" id="PF01732">
    <property type="entry name" value="Mycop_pep_DUF31"/>
    <property type="match status" value="1"/>
</dbReference>
<proteinExistence type="predicted"/>
<dbReference type="AlphaFoldDB" id="A0AAJ5TCQ4"/>
<dbReference type="Proteomes" id="UP000289629">
    <property type="component" value="Chromosome"/>
</dbReference>
<dbReference type="PRINTS" id="PR00840">
    <property type="entry name" value="Y06768FAMILY"/>
</dbReference>
<organism evidence="3 4">
    <name type="scientific">Mesomycoplasma dispar</name>
    <dbReference type="NCBI Taxonomy" id="86660"/>
    <lineage>
        <taxon>Bacteria</taxon>
        <taxon>Bacillati</taxon>
        <taxon>Mycoplasmatota</taxon>
        <taxon>Mycoplasmoidales</taxon>
        <taxon>Metamycoplasmataceae</taxon>
        <taxon>Mesomycoplasma</taxon>
    </lineage>
</organism>
<reference evidence="3 4" key="1">
    <citation type="submission" date="2019-01" db="EMBL/GenBank/DDBJ databases">
        <authorList>
            <consortium name="Pathogen Informatics"/>
        </authorList>
    </citation>
    <scope>NUCLEOTIDE SEQUENCE [LARGE SCALE GENOMIC DNA]</scope>
    <source>
        <strain evidence="3 4">NCTC10125</strain>
    </source>
</reference>
<feature type="domain" description="DUF31" evidence="2">
    <location>
        <begin position="312"/>
        <end position="707"/>
    </location>
</feature>
<dbReference type="InterPro" id="IPR022381">
    <property type="entry name" value="Uncharacterised_MG067"/>
</dbReference>
<dbReference type="PROSITE" id="PS51257">
    <property type="entry name" value="PROKAR_LIPOPROTEIN"/>
    <property type="match status" value="1"/>
</dbReference>
<dbReference type="NCBIfam" id="NF045841">
    <property type="entry name" value="Ig_SerProt_MIP"/>
    <property type="match status" value="1"/>
</dbReference>
<feature type="region of interest" description="Disordered" evidence="1">
    <location>
        <begin position="134"/>
        <end position="177"/>
    </location>
</feature>
<dbReference type="KEGG" id="mds:MDIS_02240"/>
<evidence type="ECO:0000259" key="2">
    <source>
        <dbReference type="Pfam" id="PF01732"/>
    </source>
</evidence>
<evidence type="ECO:0000256" key="1">
    <source>
        <dbReference type="SAM" id="MobiDB-lite"/>
    </source>
</evidence>
<keyword evidence="3" id="KW-0449">Lipoprotein</keyword>
<accession>A0AAJ5TCQ4</accession>
<dbReference type="NCBIfam" id="NF045842">
    <property type="entry name" value="MIP_near_MIB"/>
    <property type="match status" value="1"/>
</dbReference>
<dbReference type="RefSeq" id="WP_052506215.1">
    <property type="nucleotide sequence ID" value="NZ_CP007229.1"/>
</dbReference>
<evidence type="ECO:0000313" key="3">
    <source>
        <dbReference type="EMBL" id="VEU61858.1"/>
    </source>
</evidence>
<dbReference type="InterPro" id="IPR022382">
    <property type="entry name" value="Mycoplasma_peptidase_DUF31"/>
</dbReference>
<gene>
    <name evidence="3" type="ORF">NCTC10125_00429</name>
</gene>
<feature type="compositionally biased region" description="Basic and acidic residues" evidence="1">
    <location>
        <begin position="153"/>
        <end position="168"/>
    </location>
</feature>
<sequence length="816" mass="93587">MKTAQQLTKFKSKILFLLPTILPLTVIACTYVETNSEKISQISQKVANLKQKFSTDQKKSSQEFQKLISEINSELENLGKILSANEKVQFKEKSEQMLAKLKTFADQDLTDTTKKTEFDSTFSNLLKLIDEQKKKEETKNKTSNSNSDAKQSSPDEEKKVQFKPDSPEKTASLAPQGQTFSVWKDGKRIVEDQYQYDDPKRETAYYKSLNNIMQQKVDNYKPKFLKLYPDSFDPIDPKVLEKLNEKAKSANQPLYQNSQFRAFSLPKINEKGEITGLLINELEQPMSVPAYWGNEKQTGGSNRNGLPRVLPNETYQQITKNSFSFGIRNGAVRDPNDNITNQDDVKRVIRSDLSYGTAAILDFEKKDDNSYPLKWFFITNAHVAASLRLANDSPKENNQVWGRDEGNYSEKYRQYNTWALSLTRLKKTTPVFAKLPTSLGEDFNKYYDNVEVRVKELEGNLFNNGRDEKYERDSNLVNETPKKPLNVRTIVIGTNALKSSPKDFSDQERYKNIEEALDFAVVEVNFDNEEQAKKMTEDYYNDAKLHYQGREENFLDKNEYEKILPTDFYGFGWPSTTNEGENTLNRYEDPKLFAHRRFNVSPWFNKSESLYFNNNPEDGRWKKGGEFAWSRSYRSFVNLPGITDYFISNPTLTKSYFEIAKLPEGNKASSPYLLSGQGFLIDNFASGGGVSGTSIRDGNQKIYGLQFASDKSASVAMVLALRSYGFDYKGYYGKYNLPAYDIIYGSKNQFKSYFDAMLQLYGEKAEKKLKTNLFPNGFSESTRKDVFANKPNVVNLPDDIQKRTYSRVLSSAPDNN</sequence>
<evidence type="ECO:0000313" key="4">
    <source>
        <dbReference type="Proteomes" id="UP000289629"/>
    </source>
</evidence>
<protein>
    <submittedName>
        <fullName evidence="3">Membrane-associated lipoprotein</fullName>
    </submittedName>
</protein>